<dbReference type="RefSeq" id="WP_149499432.1">
    <property type="nucleotide sequence ID" value="NZ_CP141221.1"/>
</dbReference>
<keyword evidence="1" id="KW-1133">Transmembrane helix</keyword>
<accession>A0ABT7PNN0</accession>
<sequence length="100" mass="11251">MIEKLRLTAIDLVKHHYLNLIAIALFVFCISRLIAFRSVEDAVVPGIGALYGLVAALAPNEVSDWTGHFRWTTQQYYNHPAIVVRYSGLSALIVTTIYLF</sequence>
<dbReference type="Proteomes" id="UP001239462">
    <property type="component" value="Unassembled WGS sequence"/>
</dbReference>
<feature type="transmembrane region" description="Helical" evidence="1">
    <location>
        <begin position="42"/>
        <end position="59"/>
    </location>
</feature>
<feature type="transmembrane region" description="Helical" evidence="1">
    <location>
        <begin position="79"/>
        <end position="99"/>
    </location>
</feature>
<keyword evidence="3" id="KW-1185">Reference proteome</keyword>
<comment type="caution">
    <text evidence="2">The sequence shown here is derived from an EMBL/GenBank/DDBJ whole genome shotgun (WGS) entry which is preliminary data.</text>
</comment>
<feature type="transmembrane region" description="Helical" evidence="1">
    <location>
        <begin position="16"/>
        <end position="35"/>
    </location>
</feature>
<evidence type="ECO:0000313" key="2">
    <source>
        <dbReference type="EMBL" id="MDM4018080.1"/>
    </source>
</evidence>
<evidence type="ECO:0000313" key="3">
    <source>
        <dbReference type="Proteomes" id="UP001239462"/>
    </source>
</evidence>
<keyword evidence="1" id="KW-0812">Transmembrane</keyword>
<organism evidence="2 3">
    <name type="scientific">Roseiconus lacunae</name>
    <dbReference type="NCBI Taxonomy" id="2605694"/>
    <lineage>
        <taxon>Bacteria</taxon>
        <taxon>Pseudomonadati</taxon>
        <taxon>Planctomycetota</taxon>
        <taxon>Planctomycetia</taxon>
        <taxon>Pirellulales</taxon>
        <taxon>Pirellulaceae</taxon>
        <taxon>Roseiconus</taxon>
    </lineage>
</organism>
<evidence type="ECO:0000256" key="1">
    <source>
        <dbReference type="SAM" id="Phobius"/>
    </source>
</evidence>
<protein>
    <submittedName>
        <fullName evidence="2">Uncharacterized protein</fullName>
    </submittedName>
</protein>
<proteinExistence type="predicted"/>
<keyword evidence="1" id="KW-0472">Membrane</keyword>
<gene>
    <name evidence="2" type="ORF">QTN89_21710</name>
</gene>
<reference evidence="2 3" key="1">
    <citation type="submission" date="2023-06" db="EMBL/GenBank/DDBJ databases">
        <title>Roseiconus lacunae JC819 isolated from Gulf of Mannar region, Tamil Nadu.</title>
        <authorList>
            <person name="Pk S."/>
            <person name="Ch S."/>
            <person name="Ch V.R."/>
        </authorList>
    </citation>
    <scope>NUCLEOTIDE SEQUENCE [LARGE SCALE GENOMIC DNA]</scope>
    <source>
        <strain evidence="2 3">JC819</strain>
    </source>
</reference>
<name>A0ABT7PNN0_9BACT</name>
<dbReference type="EMBL" id="JASZZN010000018">
    <property type="protein sequence ID" value="MDM4018080.1"/>
    <property type="molecule type" value="Genomic_DNA"/>
</dbReference>